<sequence length="75" mass="8175">MRSHHGRIEIPARITDRIEKGNVFTAFHFPELRTNLLIGDSVEVNTGCPEYKVVAVDVRAMSEAPSGTPALAVAD</sequence>
<reference evidence="2" key="1">
    <citation type="submission" date="2020-05" db="EMBL/GenBank/DDBJ databases">
        <authorList>
            <person name="Chiriac C."/>
            <person name="Salcher M."/>
            <person name="Ghai R."/>
            <person name="Kavagutti S V."/>
        </authorList>
    </citation>
    <scope>NUCLEOTIDE SEQUENCE</scope>
</reference>
<gene>
    <name evidence="2" type="ORF">UFOPK3547_00372</name>
</gene>
<dbReference type="Gene3D" id="2.40.40.20">
    <property type="match status" value="1"/>
</dbReference>
<feature type="domain" description="Molybdopterin dinucleotide-binding" evidence="1">
    <location>
        <begin position="2"/>
        <end position="55"/>
    </location>
</feature>
<dbReference type="SUPFAM" id="SSF50692">
    <property type="entry name" value="ADC-like"/>
    <property type="match status" value="1"/>
</dbReference>
<dbReference type="GO" id="GO:0043546">
    <property type="term" value="F:molybdopterin cofactor binding"/>
    <property type="evidence" value="ECO:0007669"/>
    <property type="project" value="InterPro"/>
</dbReference>
<protein>
    <submittedName>
        <fullName evidence="2">Unannotated protein</fullName>
    </submittedName>
</protein>
<organism evidence="2">
    <name type="scientific">freshwater metagenome</name>
    <dbReference type="NCBI Taxonomy" id="449393"/>
    <lineage>
        <taxon>unclassified sequences</taxon>
        <taxon>metagenomes</taxon>
        <taxon>ecological metagenomes</taxon>
    </lineage>
</organism>
<dbReference type="EMBL" id="CAESAN010000021">
    <property type="protein sequence ID" value="CAB4338558.1"/>
    <property type="molecule type" value="Genomic_DNA"/>
</dbReference>
<dbReference type="GO" id="GO:0016491">
    <property type="term" value="F:oxidoreductase activity"/>
    <property type="evidence" value="ECO:0007669"/>
    <property type="project" value="InterPro"/>
</dbReference>
<evidence type="ECO:0000313" key="2">
    <source>
        <dbReference type="EMBL" id="CAB4338558.1"/>
    </source>
</evidence>
<proteinExistence type="predicted"/>
<dbReference type="InterPro" id="IPR009010">
    <property type="entry name" value="Asp_de-COase-like_dom_sf"/>
</dbReference>
<name>A0A6J5ZAR7_9ZZZZ</name>
<dbReference type="Pfam" id="PF01568">
    <property type="entry name" value="Molydop_binding"/>
    <property type="match status" value="1"/>
</dbReference>
<dbReference type="AlphaFoldDB" id="A0A6J5ZAR7"/>
<accession>A0A6J5ZAR7</accession>
<dbReference type="InterPro" id="IPR006657">
    <property type="entry name" value="MoPterin_dinucl-bd_dom"/>
</dbReference>
<evidence type="ECO:0000259" key="1">
    <source>
        <dbReference type="Pfam" id="PF01568"/>
    </source>
</evidence>